<dbReference type="Gene3D" id="3.30.428.10">
    <property type="entry name" value="HIT-like"/>
    <property type="match status" value="2"/>
</dbReference>
<dbReference type="InterPro" id="IPR036265">
    <property type="entry name" value="HIT-like_sf"/>
</dbReference>
<dbReference type="EMBL" id="LUGG01000011">
    <property type="protein sequence ID" value="OBZ71659.1"/>
    <property type="molecule type" value="Genomic_DNA"/>
</dbReference>
<sequence>MTSFIIQAHEGRPLPQSWRVHPDCPFCRIIRGDAPAFRIYEDEKVIAILGTIVSELPAEFAAATGEAISKVSRAIAEALDNTALNVVCNQEYAQAVPHVHYHVIPAPRAASAPPVSAIVDCVMKPATEKEMHQREFESREELEDEEAQILMERIRARL</sequence>
<dbReference type="Proteomes" id="UP000092993">
    <property type="component" value="Unassembled WGS sequence"/>
</dbReference>
<dbReference type="OrthoDB" id="672793at2759"/>
<evidence type="ECO:0000313" key="4">
    <source>
        <dbReference type="EMBL" id="OBZ71659.1"/>
    </source>
</evidence>
<proteinExistence type="predicted"/>
<accession>A0A1C7M5M4</accession>
<evidence type="ECO:0000259" key="3">
    <source>
        <dbReference type="Pfam" id="PF01230"/>
    </source>
</evidence>
<dbReference type="PANTHER" id="PTHR46648:SF1">
    <property type="entry name" value="ADENOSINE 5'-MONOPHOSPHORAMIDASE HNT1"/>
    <property type="match status" value="1"/>
</dbReference>
<dbReference type="Pfam" id="PF01230">
    <property type="entry name" value="HIT"/>
    <property type="match status" value="1"/>
</dbReference>
<feature type="short sequence motif" description="Histidine triad motif" evidence="2">
    <location>
        <begin position="98"/>
        <end position="102"/>
    </location>
</feature>
<evidence type="ECO:0000256" key="2">
    <source>
        <dbReference type="PIRSR" id="PIRSR601310-3"/>
    </source>
</evidence>
<protein>
    <submittedName>
        <fullName evidence="4">Protein hit</fullName>
    </submittedName>
</protein>
<dbReference type="OMA" id="CAFCRIV"/>
<dbReference type="InterPro" id="IPR001310">
    <property type="entry name" value="Histidine_triad_HIT"/>
</dbReference>
<feature type="active site" description="Tele-AMP-histidine intermediate" evidence="1">
    <location>
        <position position="100"/>
    </location>
</feature>
<name>A0A1C7M5M4_GRIFR</name>
<reference evidence="4 5" key="1">
    <citation type="submission" date="2016-03" db="EMBL/GenBank/DDBJ databases">
        <title>Whole genome sequencing of Grifola frondosa 9006-11.</title>
        <authorList>
            <person name="Min B."/>
            <person name="Park H."/>
            <person name="Kim J.-G."/>
            <person name="Cho H."/>
            <person name="Oh Y.-L."/>
            <person name="Kong W.-S."/>
            <person name="Choi I.-G."/>
        </authorList>
    </citation>
    <scope>NUCLEOTIDE SEQUENCE [LARGE SCALE GENOMIC DNA]</scope>
    <source>
        <strain evidence="4 5">9006-11</strain>
    </source>
</reference>
<dbReference type="GO" id="GO:0009117">
    <property type="term" value="P:nucleotide metabolic process"/>
    <property type="evidence" value="ECO:0007669"/>
    <property type="project" value="TreeGrafter"/>
</dbReference>
<organism evidence="4 5">
    <name type="scientific">Grifola frondosa</name>
    <name type="common">Maitake</name>
    <name type="synonym">Polyporus frondosus</name>
    <dbReference type="NCBI Taxonomy" id="5627"/>
    <lineage>
        <taxon>Eukaryota</taxon>
        <taxon>Fungi</taxon>
        <taxon>Dikarya</taxon>
        <taxon>Basidiomycota</taxon>
        <taxon>Agaricomycotina</taxon>
        <taxon>Agaricomycetes</taxon>
        <taxon>Polyporales</taxon>
        <taxon>Grifolaceae</taxon>
        <taxon>Grifola</taxon>
    </lineage>
</organism>
<dbReference type="SUPFAM" id="SSF54197">
    <property type="entry name" value="HIT-like"/>
    <property type="match status" value="1"/>
</dbReference>
<evidence type="ECO:0000256" key="1">
    <source>
        <dbReference type="PIRSR" id="PIRSR601310-1"/>
    </source>
</evidence>
<feature type="domain" description="HIT" evidence="3">
    <location>
        <begin position="53"/>
        <end position="106"/>
    </location>
</feature>
<keyword evidence="5" id="KW-1185">Reference proteome</keyword>
<gene>
    <name evidence="4" type="primary">hit</name>
    <name evidence="4" type="ORF">A0H81_08321</name>
</gene>
<dbReference type="PANTHER" id="PTHR46648">
    <property type="entry name" value="HIT FAMILY PROTEIN 1"/>
    <property type="match status" value="1"/>
</dbReference>
<dbReference type="GO" id="GO:0003824">
    <property type="term" value="F:catalytic activity"/>
    <property type="evidence" value="ECO:0007669"/>
    <property type="project" value="InterPro"/>
</dbReference>
<dbReference type="STRING" id="5627.A0A1C7M5M4"/>
<dbReference type="InterPro" id="IPR011146">
    <property type="entry name" value="HIT-like"/>
</dbReference>
<comment type="caution">
    <text evidence="4">The sequence shown here is derived from an EMBL/GenBank/DDBJ whole genome shotgun (WGS) entry which is preliminary data.</text>
</comment>
<dbReference type="AlphaFoldDB" id="A0A1C7M5M4"/>
<evidence type="ECO:0000313" key="5">
    <source>
        <dbReference type="Proteomes" id="UP000092993"/>
    </source>
</evidence>